<reference evidence="2 3" key="1">
    <citation type="submission" date="2016-04" db="EMBL/GenBank/DDBJ databases">
        <title>A degradative enzymes factory behind the ericoid mycorrhizal symbiosis.</title>
        <authorList>
            <consortium name="DOE Joint Genome Institute"/>
            <person name="Martino E."/>
            <person name="Morin E."/>
            <person name="Grelet G."/>
            <person name="Kuo A."/>
            <person name="Kohler A."/>
            <person name="Daghino S."/>
            <person name="Barry K."/>
            <person name="Choi C."/>
            <person name="Cichocki N."/>
            <person name="Clum A."/>
            <person name="Copeland A."/>
            <person name="Hainaut M."/>
            <person name="Haridas S."/>
            <person name="Labutti K."/>
            <person name="Lindquist E."/>
            <person name="Lipzen A."/>
            <person name="Khouja H.-R."/>
            <person name="Murat C."/>
            <person name="Ohm R."/>
            <person name="Olson A."/>
            <person name="Spatafora J."/>
            <person name="Veneault-Fourrey C."/>
            <person name="Henrissat B."/>
            <person name="Grigoriev I."/>
            <person name="Martin F."/>
            <person name="Perotto S."/>
        </authorList>
    </citation>
    <scope>NUCLEOTIDE SEQUENCE [LARGE SCALE GENOMIC DNA]</scope>
    <source>
        <strain evidence="2 3">E</strain>
    </source>
</reference>
<protein>
    <submittedName>
        <fullName evidence="2">Uncharacterized protein</fullName>
    </submittedName>
</protein>
<proteinExistence type="predicted"/>
<dbReference type="InParanoid" id="A0A2J6TV82"/>
<dbReference type="RefSeq" id="XP_024743846.1">
    <property type="nucleotide sequence ID" value="XM_024871342.1"/>
</dbReference>
<dbReference type="GeneID" id="36579424"/>
<dbReference type="InterPro" id="IPR021109">
    <property type="entry name" value="Peptidase_aspartic_dom_sf"/>
</dbReference>
<dbReference type="OrthoDB" id="6079484at2759"/>
<dbReference type="AlphaFoldDB" id="A0A2J6TV82"/>
<sequence length="294" mass="32971">MDLPLTIYGATFMARPDSGCEDNIVDEHTVAALGLYIDRSASNQKIFRMANGRSARAVGLTSVSCYFPNEPWKELQIQFYVFARLNTPMIIGLSFLDDTQTLVENRHRLQPRTSSCRGPFKVSRLNRPKRWLKCLVDLAPVLANPDTGSDIDLMSLAYVQKRGFEWQPVEPEESTVEFADGSTAQLSGKLVASLAICSDVFSTETMTFYVLENLTCDMLFGEDFLQMKEIFRPHTTALTTHEVDMSISDANTILWQKKAEARLLGFFSDGIGNERSSQRQGKGAILTTNEERLS</sequence>
<gene>
    <name evidence="2" type="ORF">K444DRAFT_2526</name>
</gene>
<keyword evidence="3" id="KW-1185">Reference proteome</keyword>
<dbReference type="Proteomes" id="UP000235371">
    <property type="component" value="Unassembled WGS sequence"/>
</dbReference>
<organism evidence="2 3">
    <name type="scientific">Hyaloscypha bicolor E</name>
    <dbReference type="NCBI Taxonomy" id="1095630"/>
    <lineage>
        <taxon>Eukaryota</taxon>
        <taxon>Fungi</taxon>
        <taxon>Dikarya</taxon>
        <taxon>Ascomycota</taxon>
        <taxon>Pezizomycotina</taxon>
        <taxon>Leotiomycetes</taxon>
        <taxon>Helotiales</taxon>
        <taxon>Hyaloscyphaceae</taxon>
        <taxon>Hyaloscypha</taxon>
        <taxon>Hyaloscypha bicolor</taxon>
    </lineage>
</organism>
<evidence type="ECO:0000313" key="2">
    <source>
        <dbReference type="EMBL" id="PMD66942.1"/>
    </source>
</evidence>
<dbReference type="Gene3D" id="2.40.70.10">
    <property type="entry name" value="Acid Proteases"/>
    <property type="match status" value="2"/>
</dbReference>
<dbReference type="EMBL" id="KZ613740">
    <property type="protein sequence ID" value="PMD66942.1"/>
    <property type="molecule type" value="Genomic_DNA"/>
</dbReference>
<dbReference type="STRING" id="1095630.A0A2J6TV82"/>
<accession>A0A2J6TV82</accession>
<evidence type="ECO:0000313" key="3">
    <source>
        <dbReference type="Proteomes" id="UP000235371"/>
    </source>
</evidence>
<evidence type="ECO:0000256" key="1">
    <source>
        <dbReference type="SAM" id="MobiDB-lite"/>
    </source>
</evidence>
<dbReference type="CDD" id="cd00303">
    <property type="entry name" value="retropepsin_like"/>
    <property type="match status" value="2"/>
</dbReference>
<name>A0A2J6TV82_9HELO</name>
<feature type="region of interest" description="Disordered" evidence="1">
    <location>
        <begin position="274"/>
        <end position="294"/>
    </location>
</feature>